<feature type="region of interest" description="Disordered" evidence="1">
    <location>
        <begin position="60"/>
        <end position="104"/>
    </location>
</feature>
<reference evidence="3 4" key="1">
    <citation type="journal article" date="2018" name="PLoS ONE">
        <title>The draft genome of Kipferlia bialata reveals reductive genome evolution in fornicate parasites.</title>
        <authorList>
            <person name="Tanifuji G."/>
            <person name="Takabayashi S."/>
            <person name="Kume K."/>
            <person name="Takagi M."/>
            <person name="Nakayama T."/>
            <person name="Kamikawa R."/>
            <person name="Inagaki Y."/>
            <person name="Hashimoto T."/>
        </authorList>
    </citation>
    <scope>NUCLEOTIDE SEQUENCE [LARGE SCALE GENOMIC DNA]</scope>
    <source>
        <strain evidence="3">NY0173</strain>
    </source>
</reference>
<proteinExistence type="predicted"/>
<dbReference type="AlphaFoldDB" id="A0A9K3GLU5"/>
<gene>
    <name evidence="3" type="ORF">KIPB_010817</name>
</gene>
<dbReference type="EMBL" id="BDIP01004160">
    <property type="protein sequence ID" value="GIQ88544.1"/>
    <property type="molecule type" value="Genomic_DNA"/>
</dbReference>
<organism evidence="3 4">
    <name type="scientific">Kipferlia bialata</name>
    <dbReference type="NCBI Taxonomy" id="797122"/>
    <lineage>
        <taxon>Eukaryota</taxon>
        <taxon>Metamonada</taxon>
        <taxon>Carpediemonas-like organisms</taxon>
        <taxon>Kipferlia</taxon>
    </lineage>
</organism>
<comment type="caution">
    <text evidence="3">The sequence shown here is derived from an EMBL/GenBank/DDBJ whole genome shotgun (WGS) entry which is preliminary data.</text>
</comment>
<dbReference type="Proteomes" id="UP000265618">
    <property type="component" value="Unassembled WGS sequence"/>
</dbReference>
<accession>A0A9K3GLU5</accession>
<evidence type="ECO:0000313" key="4">
    <source>
        <dbReference type="Proteomes" id="UP000265618"/>
    </source>
</evidence>
<protein>
    <submittedName>
        <fullName evidence="3">Uncharacterized protein</fullName>
    </submittedName>
</protein>
<evidence type="ECO:0000256" key="1">
    <source>
        <dbReference type="SAM" id="MobiDB-lite"/>
    </source>
</evidence>
<feature type="signal peptide" evidence="2">
    <location>
        <begin position="1"/>
        <end position="28"/>
    </location>
</feature>
<evidence type="ECO:0000256" key="2">
    <source>
        <dbReference type="SAM" id="SignalP"/>
    </source>
</evidence>
<name>A0A9K3GLU5_9EUKA</name>
<feature type="chain" id="PRO_5039885555" evidence="2">
    <location>
        <begin position="29"/>
        <end position="104"/>
    </location>
</feature>
<keyword evidence="2" id="KW-0732">Signal</keyword>
<keyword evidence="4" id="KW-1185">Reference proteome</keyword>
<sequence>MNTCQVSFIRGLVLPLLKLFSSVMDALGEKGADGDGEERDLLTQILANVTMNLQAWEMCDTEDLSQSDRDPSPERERKETERERETEKQRRYLGIQYRPNCEGF</sequence>
<evidence type="ECO:0000313" key="3">
    <source>
        <dbReference type="EMBL" id="GIQ88544.1"/>
    </source>
</evidence>
<feature type="compositionally biased region" description="Basic and acidic residues" evidence="1">
    <location>
        <begin position="66"/>
        <end position="90"/>
    </location>
</feature>